<evidence type="ECO:0000256" key="1">
    <source>
        <dbReference type="ARBA" id="ARBA00004922"/>
    </source>
</evidence>
<dbReference type="EMBL" id="CP013002">
    <property type="protein sequence ID" value="ALL12750.1"/>
    <property type="molecule type" value="Genomic_DNA"/>
</dbReference>
<organism evidence="9 10">
    <name type="scientific">Caulobacter henricii</name>
    <dbReference type="NCBI Taxonomy" id="69395"/>
    <lineage>
        <taxon>Bacteria</taxon>
        <taxon>Pseudomonadati</taxon>
        <taxon>Pseudomonadota</taxon>
        <taxon>Alphaproteobacteria</taxon>
        <taxon>Caulobacterales</taxon>
        <taxon>Caulobacteraceae</taxon>
        <taxon>Caulobacter</taxon>
    </lineage>
</organism>
<sequence>MVETDDLAVLQTITTQGLPLGDLINVAGRYAEAGQAVMAEQIYKIWIQFNPDHPQLFIALFNCATLQSALGSSPAAIANLERAIALNPDFMPAYINLGGLQERAGGLEAAIATWNAAATRPLAVTGSNAHYVFSAYKQMARALLEAQQSGRAEAALWRCADLDPTQLDAISQLVAARLAQCKWPVLEPWERVDRRALLKGINPLSVAAYSDDPLLQLGAAAAFTERDGSCLPEAIVAERRNAPIDLTGRRLRVGYVSSDLRDHAVGYLMAELFELHDREKVEVFAYYCGPPATDALNARTRAAVEHYTDIRGMTDDQAARAIADDQIDILVDVNGHTRDARTSVFARRPAPIQVNWLGYPGTMGSSFHHYIIADPWIIPPELEGFYSETVRRIPCYQPNDRKRIVSEIRPSRAEVGLPEEAFVFCCFNGPQKITPFTFGRWMEILKRTPGSVLWLLDSNPETNARLREQARLRGIESERLIFAPKLANPFHMARYPLADLFLDTAPYGAHTTASDALWMGVPVLTLSGRGFASRVCGSLVRSAGLAELVCESAQDYVERAVALAGDRAATRALSERLDANRASCVLFDMDLLVRSVEELFLEMAADYQSGQRPKPAMANLDTYLEIGIGLDRDDREMLTEPAFATLYKAALARRHQARPLGPDSRLWTAEDIAAAERP</sequence>
<evidence type="ECO:0000256" key="7">
    <source>
        <dbReference type="ARBA" id="ARBA00022803"/>
    </source>
</evidence>
<protein>
    <recommendedName>
        <fullName evidence="3">protein O-GlcNAc transferase</fullName>
        <ecNumber evidence="3">2.4.1.255</ecNumber>
    </recommendedName>
</protein>
<dbReference type="SUPFAM" id="SSF48452">
    <property type="entry name" value="TPR-like"/>
    <property type="match status" value="2"/>
</dbReference>
<evidence type="ECO:0000313" key="10">
    <source>
        <dbReference type="Proteomes" id="UP000056905"/>
    </source>
</evidence>
<feature type="domain" description="O-GlcNAc transferase C-terminal" evidence="8">
    <location>
        <begin position="410"/>
        <end position="590"/>
    </location>
</feature>
<dbReference type="InterPro" id="IPR019734">
    <property type="entry name" value="TPR_rpt"/>
</dbReference>
<dbReference type="STRING" id="69395.AQ619_04920"/>
<dbReference type="Gene3D" id="3.40.50.11380">
    <property type="match status" value="1"/>
</dbReference>
<feature type="domain" description="O-GlcNAc transferase C-terminal" evidence="8">
    <location>
        <begin position="246"/>
        <end position="390"/>
    </location>
</feature>
<comment type="pathway">
    <text evidence="1">Protein modification; protein glycosylation.</text>
</comment>
<dbReference type="Gene3D" id="1.25.40.10">
    <property type="entry name" value="Tetratricopeptide repeat domain"/>
    <property type="match status" value="1"/>
</dbReference>
<dbReference type="OrthoDB" id="146908at2"/>
<keyword evidence="6" id="KW-0677">Repeat</keyword>
<proteinExistence type="inferred from homology"/>
<evidence type="ECO:0000259" key="8">
    <source>
        <dbReference type="Pfam" id="PF13844"/>
    </source>
</evidence>
<accession>A0A0P0NYC0</accession>
<dbReference type="PANTHER" id="PTHR44998:SF1">
    <property type="entry name" value="UDP-N-ACETYLGLUCOSAMINE--PEPTIDE N-ACETYLGLUCOSAMINYLTRANSFERASE 110 KDA SUBUNIT"/>
    <property type="match status" value="1"/>
</dbReference>
<dbReference type="InterPro" id="IPR011990">
    <property type="entry name" value="TPR-like_helical_dom_sf"/>
</dbReference>
<evidence type="ECO:0000256" key="5">
    <source>
        <dbReference type="ARBA" id="ARBA00022679"/>
    </source>
</evidence>
<name>A0A0P0NYC0_9CAUL</name>
<dbReference type="AlphaFoldDB" id="A0A0P0NYC0"/>
<comment type="similarity">
    <text evidence="2">Belongs to the glycosyltransferase 41 family. O-GlcNAc transferase subfamily.</text>
</comment>
<dbReference type="EC" id="2.4.1.255" evidence="3"/>
<keyword evidence="4" id="KW-0328">Glycosyltransferase</keyword>
<dbReference type="Gene3D" id="3.40.50.2000">
    <property type="entry name" value="Glycogen Phosphorylase B"/>
    <property type="match status" value="1"/>
</dbReference>
<evidence type="ECO:0000256" key="2">
    <source>
        <dbReference type="ARBA" id="ARBA00005386"/>
    </source>
</evidence>
<dbReference type="GO" id="GO:0097363">
    <property type="term" value="F:protein O-acetylglucosaminyltransferase activity"/>
    <property type="evidence" value="ECO:0007669"/>
    <property type="project" value="UniProtKB-EC"/>
</dbReference>
<keyword evidence="10" id="KW-1185">Reference proteome</keyword>
<dbReference type="SUPFAM" id="SSF53756">
    <property type="entry name" value="UDP-Glycosyltransferase/glycogen phosphorylase"/>
    <property type="match status" value="1"/>
</dbReference>
<dbReference type="InterPro" id="IPR029489">
    <property type="entry name" value="OGT/SEC/SPY_C"/>
</dbReference>
<gene>
    <name evidence="9" type="ORF">AQ619_04920</name>
</gene>
<dbReference type="KEGG" id="chq:AQ619_04920"/>
<dbReference type="RefSeq" id="WP_062145073.1">
    <property type="nucleotide sequence ID" value="NZ_CP013002.1"/>
</dbReference>
<dbReference type="SMART" id="SM00028">
    <property type="entry name" value="TPR"/>
    <property type="match status" value="2"/>
</dbReference>
<evidence type="ECO:0000256" key="6">
    <source>
        <dbReference type="ARBA" id="ARBA00022737"/>
    </source>
</evidence>
<evidence type="ECO:0000256" key="4">
    <source>
        <dbReference type="ARBA" id="ARBA00022676"/>
    </source>
</evidence>
<evidence type="ECO:0000313" key="9">
    <source>
        <dbReference type="EMBL" id="ALL12750.1"/>
    </source>
</evidence>
<dbReference type="PANTHER" id="PTHR44998">
    <property type="match status" value="1"/>
</dbReference>
<dbReference type="Pfam" id="PF13844">
    <property type="entry name" value="Glyco_transf_41"/>
    <property type="match status" value="2"/>
</dbReference>
<dbReference type="Proteomes" id="UP000056905">
    <property type="component" value="Chromosome"/>
</dbReference>
<reference evidence="9 10" key="1">
    <citation type="submission" date="2015-10" db="EMBL/GenBank/DDBJ databases">
        <title>Conservation of the essential genome among Caulobacter and Brevundimonas species.</title>
        <authorList>
            <person name="Scott D."/>
            <person name="Ely B."/>
        </authorList>
    </citation>
    <scope>NUCLEOTIDE SEQUENCE [LARGE SCALE GENOMIC DNA]</scope>
    <source>
        <strain evidence="9 10">CB4</strain>
    </source>
</reference>
<keyword evidence="7" id="KW-0802">TPR repeat</keyword>
<keyword evidence="5 9" id="KW-0808">Transferase</keyword>
<evidence type="ECO:0000256" key="3">
    <source>
        <dbReference type="ARBA" id="ARBA00011970"/>
    </source>
</evidence>